<keyword evidence="3" id="KW-1185">Reference proteome</keyword>
<sequence>MASTDLSTILPRVIIVSRRCVRKNKFVDFVGEYHLDLIVRYGAVPVIVPRVAGVHRLLDSFEPIHGVLLCEGEDIDPIHYDVDSATALTDEELEEVLHAHASDTAVDSEKDSIELQLAKLCLARGVPCLGICRGSQVLNVACGGTLYRDVGKELRHSVEHINYENYDGHRHAVEVMEGTPLSEWFGGEEEIMVNSYHHQGVKRLAERFVPMAFAKDGLVEGFYDPAVYDPAEGKFIMGLQFHPERMRVNGSDEFDYPGCPRAYQSFVKAVTAYQKKVNSSVNPMVAKPKMDQEMEKKRRLIVRCFSIAKNLYDLRHDGSVEAVSNRSDLEAGAEFLESNTALSLQQEKRLKQMGATVRNSNSYLQNLKRIQEREAMARKVVGKMSMEQISELISFYRMMGQVCSEVLERKLVAS</sequence>
<reference evidence="3 4" key="1">
    <citation type="journal article" date="2020" name="Nat. Food">
        <title>A phased Vanilla planifolia genome enables genetic improvement of flavour and production.</title>
        <authorList>
            <person name="Hasing T."/>
            <person name="Tang H."/>
            <person name="Brym M."/>
            <person name="Khazi F."/>
            <person name="Huang T."/>
            <person name="Chambers A.H."/>
        </authorList>
    </citation>
    <scope>NUCLEOTIDE SEQUENCE [LARGE SCALE GENOMIC DNA]</scope>
    <source>
        <tissue evidence="1">Leaf</tissue>
    </source>
</reference>
<dbReference type="InterPro" id="IPR029062">
    <property type="entry name" value="Class_I_gatase-like"/>
</dbReference>
<evidence type="ECO:0000313" key="2">
    <source>
        <dbReference type="EMBL" id="KAG0486569.1"/>
    </source>
</evidence>
<dbReference type="Proteomes" id="UP000639772">
    <property type="component" value="Unassembled WGS sequence"/>
</dbReference>
<dbReference type="OrthoDB" id="1724632at2759"/>
<dbReference type="EMBL" id="JADCNM010000004">
    <property type="protein sequence ID" value="KAG0486569.1"/>
    <property type="molecule type" value="Genomic_DNA"/>
</dbReference>
<evidence type="ECO:0000313" key="4">
    <source>
        <dbReference type="Proteomes" id="UP000639772"/>
    </source>
</evidence>
<proteinExistence type="predicted"/>
<accession>A0A835R6U9</accession>
<dbReference type="InterPro" id="IPR044668">
    <property type="entry name" value="PuuD-like"/>
</dbReference>
<evidence type="ECO:0000313" key="3">
    <source>
        <dbReference type="Proteomes" id="UP000636800"/>
    </source>
</evidence>
<comment type="caution">
    <text evidence="1">The sequence shown here is derived from an EMBL/GenBank/DDBJ whole genome shotgun (WGS) entry which is preliminary data.</text>
</comment>
<dbReference type="Pfam" id="PF07722">
    <property type="entry name" value="Peptidase_C26"/>
    <property type="match status" value="1"/>
</dbReference>
<dbReference type="GO" id="GO:0016811">
    <property type="term" value="F:hydrolase activity, acting on carbon-nitrogen (but not peptide) bonds, in linear amides"/>
    <property type="evidence" value="ECO:0007669"/>
    <property type="project" value="InterPro"/>
</dbReference>
<dbReference type="PROSITE" id="PS51273">
    <property type="entry name" value="GATASE_TYPE_1"/>
    <property type="match status" value="1"/>
</dbReference>
<dbReference type="AlphaFoldDB" id="A0A835R6U9"/>
<dbReference type="SUPFAM" id="SSF52317">
    <property type="entry name" value="Class I glutamine amidotransferase-like"/>
    <property type="match status" value="1"/>
</dbReference>
<name>A0A835R6U9_VANPL</name>
<dbReference type="EMBL" id="JADCNL010000004">
    <property type="protein sequence ID" value="KAG0484783.1"/>
    <property type="molecule type" value="Genomic_DNA"/>
</dbReference>
<dbReference type="CDD" id="cd01745">
    <property type="entry name" value="GATase1_2"/>
    <property type="match status" value="1"/>
</dbReference>
<dbReference type="PANTHER" id="PTHR43235">
    <property type="entry name" value="GLUTAMINE AMIDOTRANSFERASE PB2B2.05-RELATED"/>
    <property type="match status" value="1"/>
</dbReference>
<protein>
    <submittedName>
        <fullName evidence="1">Uncharacterized protein</fullName>
    </submittedName>
</protein>
<dbReference type="GO" id="GO:0005829">
    <property type="term" value="C:cytosol"/>
    <property type="evidence" value="ECO:0007669"/>
    <property type="project" value="TreeGrafter"/>
</dbReference>
<gene>
    <name evidence="2" type="ORF">HPP92_008664</name>
    <name evidence="1" type="ORF">HPP92_008862</name>
</gene>
<evidence type="ECO:0000313" key="1">
    <source>
        <dbReference type="EMBL" id="KAG0484783.1"/>
    </source>
</evidence>
<dbReference type="Gene3D" id="3.40.50.880">
    <property type="match status" value="1"/>
</dbReference>
<dbReference type="Proteomes" id="UP000636800">
    <property type="component" value="Unassembled WGS sequence"/>
</dbReference>
<dbReference type="PANTHER" id="PTHR43235:SF1">
    <property type="entry name" value="GLUTAMINE AMIDOTRANSFERASE PB2B2.05-RELATED"/>
    <property type="match status" value="1"/>
</dbReference>
<dbReference type="InterPro" id="IPR011697">
    <property type="entry name" value="Peptidase_C26"/>
</dbReference>
<organism evidence="1 3">
    <name type="scientific">Vanilla planifolia</name>
    <name type="common">Vanilla</name>
    <dbReference type="NCBI Taxonomy" id="51239"/>
    <lineage>
        <taxon>Eukaryota</taxon>
        <taxon>Viridiplantae</taxon>
        <taxon>Streptophyta</taxon>
        <taxon>Embryophyta</taxon>
        <taxon>Tracheophyta</taxon>
        <taxon>Spermatophyta</taxon>
        <taxon>Magnoliopsida</taxon>
        <taxon>Liliopsida</taxon>
        <taxon>Asparagales</taxon>
        <taxon>Orchidaceae</taxon>
        <taxon>Vanilloideae</taxon>
        <taxon>Vanilleae</taxon>
        <taxon>Vanilla</taxon>
    </lineage>
</organism>